<feature type="region of interest" description="Disordered" evidence="1">
    <location>
        <begin position="1"/>
        <end position="41"/>
    </location>
</feature>
<keyword evidence="2" id="KW-1133">Transmembrane helix</keyword>
<evidence type="ECO:0000256" key="2">
    <source>
        <dbReference type="SAM" id="Phobius"/>
    </source>
</evidence>
<evidence type="ECO:0000256" key="1">
    <source>
        <dbReference type="SAM" id="MobiDB-lite"/>
    </source>
</evidence>
<feature type="transmembrane region" description="Helical" evidence="2">
    <location>
        <begin position="196"/>
        <end position="217"/>
    </location>
</feature>
<feature type="transmembrane region" description="Helical" evidence="2">
    <location>
        <begin position="344"/>
        <end position="361"/>
    </location>
</feature>
<feature type="transmembrane region" description="Helical" evidence="2">
    <location>
        <begin position="286"/>
        <end position="307"/>
    </location>
</feature>
<feature type="transmembrane region" description="Helical" evidence="2">
    <location>
        <begin position="112"/>
        <end position="132"/>
    </location>
</feature>
<protein>
    <submittedName>
        <fullName evidence="3">Uncharacterized protein</fullName>
    </submittedName>
</protein>
<dbReference type="AlphaFoldDB" id="A0A7S3DQH3"/>
<proteinExistence type="predicted"/>
<feature type="compositionally biased region" description="Low complexity" evidence="1">
    <location>
        <begin position="8"/>
        <end position="41"/>
    </location>
</feature>
<sequence length="391" mass="43470">MCLPDTVPQSQSTTQNPSQSRNNSIDPTKRPASTTTMTSATSPTRSSFLLLRPVYSVAQVSTQILTGTVLSLVFFVFATYFPFFLAPQAAEGTYHFASYDYKDDLSHFDNTIWTWGTDYGLALAMGLLIWSFPKTVLRINGHSSTKATKTTTTISHVHVRRSQGMLLCYLLSVLAGGLAHQFYTTLESRAHWSFRFLWTICVGTVTAAPAFMGSVGTEMIHVDWETRLGNGPTMKSSSWLSFVKWDAQGAILLPRIPGWIWATYAIVSTSIVAWGGMSYQRPACDIFMAGITQTPSTAYLMVIFAYGLPRHNISNWTRVLGAVGFIWNAALLPSYPLLVQYTDLSLGAVNTILHCWLLMAWSTQGLCLRQMALAVEEYENNQQSKNNTKKE</sequence>
<feature type="transmembrane region" description="Helical" evidence="2">
    <location>
        <begin position="259"/>
        <end position="280"/>
    </location>
</feature>
<organism evidence="3">
    <name type="scientific">Entomoneis paludosa</name>
    <dbReference type="NCBI Taxonomy" id="265537"/>
    <lineage>
        <taxon>Eukaryota</taxon>
        <taxon>Sar</taxon>
        <taxon>Stramenopiles</taxon>
        <taxon>Ochrophyta</taxon>
        <taxon>Bacillariophyta</taxon>
        <taxon>Bacillariophyceae</taxon>
        <taxon>Bacillariophycidae</taxon>
        <taxon>Entomoneidaceae</taxon>
        <taxon>Entomoneis</taxon>
    </lineage>
</organism>
<evidence type="ECO:0000313" key="3">
    <source>
        <dbReference type="EMBL" id="CAD9969110.1"/>
    </source>
</evidence>
<feature type="transmembrane region" description="Helical" evidence="2">
    <location>
        <begin position="319"/>
        <end position="338"/>
    </location>
</feature>
<name>A0A7S3DQH3_9STRA</name>
<feature type="transmembrane region" description="Helical" evidence="2">
    <location>
        <begin position="166"/>
        <end position="184"/>
    </location>
</feature>
<keyword evidence="2" id="KW-0472">Membrane</keyword>
<accession>A0A7S3DQH3</accession>
<feature type="transmembrane region" description="Helical" evidence="2">
    <location>
        <begin position="64"/>
        <end position="85"/>
    </location>
</feature>
<dbReference type="EMBL" id="HBHT01020151">
    <property type="protein sequence ID" value="CAD9969110.1"/>
    <property type="molecule type" value="Transcribed_RNA"/>
</dbReference>
<reference evidence="3" key="1">
    <citation type="submission" date="2021-01" db="EMBL/GenBank/DDBJ databases">
        <authorList>
            <person name="Corre E."/>
            <person name="Pelletier E."/>
            <person name="Niang G."/>
            <person name="Scheremetjew M."/>
            <person name="Finn R."/>
            <person name="Kale V."/>
            <person name="Holt S."/>
            <person name="Cochrane G."/>
            <person name="Meng A."/>
            <person name="Brown T."/>
            <person name="Cohen L."/>
        </authorList>
    </citation>
    <scope>NUCLEOTIDE SEQUENCE</scope>
    <source>
        <strain evidence="3">CCMP125</strain>
    </source>
</reference>
<keyword evidence="2" id="KW-0812">Transmembrane</keyword>
<gene>
    <name evidence="3" type="ORF">APAL1065_LOCUS13509</name>
</gene>